<evidence type="ECO:0000256" key="2">
    <source>
        <dbReference type="SAM" id="MobiDB-lite"/>
    </source>
</evidence>
<feature type="region of interest" description="Disordered" evidence="2">
    <location>
        <begin position="28"/>
        <end position="57"/>
    </location>
</feature>
<evidence type="ECO:0000259" key="4">
    <source>
        <dbReference type="Pfam" id="PF12849"/>
    </source>
</evidence>
<dbReference type="InterPro" id="IPR024370">
    <property type="entry name" value="PBP_domain"/>
</dbReference>
<feature type="chain" id="PRO_5019250765" evidence="3">
    <location>
        <begin position="24"/>
        <end position="321"/>
    </location>
</feature>
<feature type="domain" description="PBP" evidence="4">
    <location>
        <begin position="56"/>
        <end position="289"/>
    </location>
</feature>
<dbReference type="AlphaFoldDB" id="A0A401ZCD3"/>
<name>A0A401ZCD3_9CHLR</name>
<keyword evidence="6" id="KW-1185">Reference proteome</keyword>
<organism evidence="5 6">
    <name type="scientific">Dictyobacter aurantiacus</name>
    <dbReference type="NCBI Taxonomy" id="1936993"/>
    <lineage>
        <taxon>Bacteria</taxon>
        <taxon>Bacillati</taxon>
        <taxon>Chloroflexota</taxon>
        <taxon>Ktedonobacteria</taxon>
        <taxon>Ktedonobacterales</taxon>
        <taxon>Dictyobacteraceae</taxon>
        <taxon>Dictyobacter</taxon>
    </lineage>
</organism>
<dbReference type="Pfam" id="PF12849">
    <property type="entry name" value="PBP_like_2"/>
    <property type="match status" value="1"/>
</dbReference>
<dbReference type="SUPFAM" id="SSF53850">
    <property type="entry name" value="Periplasmic binding protein-like II"/>
    <property type="match status" value="1"/>
</dbReference>
<dbReference type="PANTHER" id="PTHR30570:SF4">
    <property type="entry name" value="PHOSPHATE-BINDING PROTEIN PSTS 1"/>
    <property type="match status" value="1"/>
</dbReference>
<reference evidence="6" key="1">
    <citation type="submission" date="2018-12" db="EMBL/GenBank/DDBJ databases">
        <title>Tengunoibacter tsumagoiensis gen. nov., sp. nov., Dictyobacter kobayashii sp. nov., D. alpinus sp. nov., and D. joshuensis sp. nov. and description of Dictyobacteraceae fam. nov. within the order Ktedonobacterales isolated from Tengu-no-mugimeshi.</title>
        <authorList>
            <person name="Wang C.M."/>
            <person name="Zheng Y."/>
            <person name="Sakai Y."/>
            <person name="Toyoda A."/>
            <person name="Minakuchi Y."/>
            <person name="Abe K."/>
            <person name="Yokota A."/>
            <person name="Yabe S."/>
        </authorList>
    </citation>
    <scope>NUCLEOTIDE SEQUENCE [LARGE SCALE GENOMIC DNA]</scope>
    <source>
        <strain evidence="6">S-27</strain>
    </source>
</reference>
<dbReference type="OrthoDB" id="9790048at2"/>
<dbReference type="RefSeq" id="WP_126595641.1">
    <property type="nucleotide sequence ID" value="NZ_BIFQ01000001.1"/>
</dbReference>
<gene>
    <name evidence="5" type="ORF">KDAU_18210</name>
</gene>
<dbReference type="PROSITE" id="PS51257">
    <property type="entry name" value="PROKAR_LIPOPROTEIN"/>
    <property type="match status" value="1"/>
</dbReference>
<evidence type="ECO:0000256" key="1">
    <source>
        <dbReference type="ARBA" id="ARBA00022729"/>
    </source>
</evidence>
<feature type="compositionally biased region" description="Low complexity" evidence="2">
    <location>
        <begin position="28"/>
        <end position="53"/>
    </location>
</feature>
<sequence>MLNKWRIAFILTVLAMLSVLVTACGASTTGNSGDSGSKSGSTPTATTSGGSSSKINCESGTLGTGGSTALGPLVQAAAKNYQGQCSGANITTQLTGSGAGLKGVHEGGLQVGNSDNFVDLKKNPEYSDLTDNQVAVVIFAVIINKDVTGVTNLTSAQLKDIFTGKTTNWKQVGGPDLPIAVVSRPSGSGTRNTFKTYILGGTDESVSGANHTTAKTSGDVASSVQSKSGAISYDTIHFAQTNNLTTVKIDGQDPSQDNVKTDAYKFWNIEHMYTKGAASGLAKSFIDYVKGPDTASLRQQLGFMDISAVSSDAIAAKTPKQ</sequence>
<evidence type="ECO:0000313" key="5">
    <source>
        <dbReference type="EMBL" id="GCE04492.1"/>
    </source>
</evidence>
<protein>
    <submittedName>
        <fullName evidence="5">Phosphate-binding protein</fullName>
    </submittedName>
</protein>
<evidence type="ECO:0000313" key="6">
    <source>
        <dbReference type="Proteomes" id="UP000287224"/>
    </source>
</evidence>
<dbReference type="CDD" id="cd13653">
    <property type="entry name" value="PBP2_phosphate_like_1"/>
    <property type="match status" value="1"/>
</dbReference>
<evidence type="ECO:0000256" key="3">
    <source>
        <dbReference type="SAM" id="SignalP"/>
    </source>
</evidence>
<comment type="caution">
    <text evidence="5">The sequence shown here is derived from an EMBL/GenBank/DDBJ whole genome shotgun (WGS) entry which is preliminary data.</text>
</comment>
<dbReference type="Proteomes" id="UP000287224">
    <property type="component" value="Unassembled WGS sequence"/>
</dbReference>
<accession>A0A401ZCD3</accession>
<dbReference type="InterPro" id="IPR050811">
    <property type="entry name" value="Phosphate_ABC_transporter"/>
</dbReference>
<proteinExistence type="predicted"/>
<dbReference type="PANTHER" id="PTHR30570">
    <property type="entry name" value="PERIPLASMIC PHOSPHATE BINDING COMPONENT OF PHOSPHATE ABC TRANSPORTER"/>
    <property type="match status" value="1"/>
</dbReference>
<keyword evidence="1 3" id="KW-0732">Signal</keyword>
<feature type="signal peptide" evidence="3">
    <location>
        <begin position="1"/>
        <end position="23"/>
    </location>
</feature>
<dbReference type="Gene3D" id="3.40.190.10">
    <property type="entry name" value="Periplasmic binding protein-like II"/>
    <property type="match status" value="2"/>
</dbReference>
<dbReference type="EMBL" id="BIFQ01000001">
    <property type="protein sequence ID" value="GCE04492.1"/>
    <property type="molecule type" value="Genomic_DNA"/>
</dbReference>